<proteinExistence type="predicted"/>
<protein>
    <submittedName>
        <fullName evidence="1">Uncharacterized protein</fullName>
    </submittedName>
</protein>
<organism evidence="1 2">
    <name type="scientific">Paraburkholderia pallida</name>
    <dbReference type="NCBI Taxonomy" id="2547399"/>
    <lineage>
        <taxon>Bacteria</taxon>
        <taxon>Pseudomonadati</taxon>
        <taxon>Pseudomonadota</taxon>
        <taxon>Betaproteobacteria</taxon>
        <taxon>Burkholderiales</taxon>
        <taxon>Burkholderiaceae</taxon>
        <taxon>Paraburkholderia</taxon>
    </lineage>
</organism>
<evidence type="ECO:0000313" key="2">
    <source>
        <dbReference type="Proteomes" id="UP000295727"/>
    </source>
</evidence>
<reference evidence="1 2" key="1">
    <citation type="submission" date="2019-03" db="EMBL/GenBank/DDBJ databases">
        <title>Paraburkholderia sp. 7MH5, isolated from subtropical forest soil.</title>
        <authorList>
            <person name="Gao Z.-H."/>
            <person name="Qiu L.-H."/>
        </authorList>
    </citation>
    <scope>NUCLEOTIDE SEQUENCE [LARGE SCALE GENOMIC DNA]</scope>
    <source>
        <strain evidence="1 2">7MH5</strain>
    </source>
</reference>
<dbReference type="KEGG" id="ppai:E1956_34310"/>
<dbReference type="AlphaFoldDB" id="A0A4P7D6C7"/>
<dbReference type="EMBL" id="CP038150">
    <property type="protein sequence ID" value="QBR02182.1"/>
    <property type="molecule type" value="Genomic_DNA"/>
</dbReference>
<dbReference type="Proteomes" id="UP000295727">
    <property type="component" value="Chromosome 3"/>
</dbReference>
<evidence type="ECO:0000313" key="1">
    <source>
        <dbReference type="EMBL" id="QBR02182.1"/>
    </source>
</evidence>
<sequence length="78" mass="8593">MENPIGTGHHPMPEHEQDARFMELTRDTQGAARTRKRLATLRAMDPSMKAADLVNIWTADHCRALAIMPRAAGSPPSS</sequence>
<keyword evidence="2" id="KW-1185">Reference proteome</keyword>
<accession>A0A4P7D6C7</accession>
<gene>
    <name evidence="1" type="ORF">E1956_34310</name>
</gene>
<dbReference type="RefSeq" id="WP_134757555.1">
    <property type="nucleotide sequence ID" value="NZ_CP038150.1"/>
</dbReference>
<name>A0A4P7D6C7_9BURK</name>